<evidence type="ECO:0000313" key="2">
    <source>
        <dbReference type="Proteomes" id="UP000093366"/>
    </source>
</evidence>
<dbReference type="RefSeq" id="WP_065788938.1">
    <property type="nucleotide sequence ID" value="NZ_JAGJED010000010.1"/>
</dbReference>
<dbReference type="AlphaFoldDB" id="A0A1C0TUE8"/>
<dbReference type="OrthoDB" id="6316219at2"/>
<dbReference type="EMBL" id="MAUJ01000001">
    <property type="protein sequence ID" value="OCQ22940.1"/>
    <property type="molecule type" value="Genomic_DNA"/>
</dbReference>
<accession>A0A1C0TUE8</accession>
<organism evidence="1 2">
    <name type="scientific">Pseudoalteromonas luteoviolacea</name>
    <dbReference type="NCBI Taxonomy" id="43657"/>
    <lineage>
        <taxon>Bacteria</taxon>
        <taxon>Pseudomonadati</taxon>
        <taxon>Pseudomonadota</taxon>
        <taxon>Gammaproteobacteria</taxon>
        <taxon>Alteromonadales</taxon>
        <taxon>Pseudoalteromonadaceae</taxon>
        <taxon>Pseudoalteromonas</taxon>
    </lineage>
</organism>
<gene>
    <name evidence="1" type="ORF">A7985_02985</name>
</gene>
<reference evidence="2" key="1">
    <citation type="submission" date="2016-07" db="EMBL/GenBank/DDBJ databases">
        <authorList>
            <person name="Florea S."/>
            <person name="Webb J.S."/>
            <person name="Jaromczyk J."/>
            <person name="Schardl C.L."/>
        </authorList>
    </citation>
    <scope>NUCLEOTIDE SEQUENCE [LARGE SCALE GENOMIC DNA]</scope>
    <source>
        <strain evidence="2">IPB1</strain>
    </source>
</reference>
<name>A0A1C0TUE8_9GAMM</name>
<comment type="caution">
    <text evidence="1">The sequence shown here is derived from an EMBL/GenBank/DDBJ whole genome shotgun (WGS) entry which is preliminary data.</text>
</comment>
<dbReference type="Proteomes" id="UP000093366">
    <property type="component" value="Unassembled WGS sequence"/>
</dbReference>
<protein>
    <submittedName>
        <fullName evidence="1">Uncharacterized protein</fullName>
    </submittedName>
</protein>
<proteinExistence type="predicted"/>
<sequence length="163" mass="18453">MADYHKAFQYAFSVESIEPSSTQAGLEKLAIWQTLSVNGFSEKEICALCEDLYVSELWHFLKGAQIYDQKVAGLLLLVASRGYLSELLSEIQHYVGIQQSSEMCDATLRYINKVSVSKLQQWLYASVAYFDLVKQKQTLIERKTATRYTVKGELIPNIGILSV</sequence>
<evidence type="ECO:0000313" key="1">
    <source>
        <dbReference type="EMBL" id="OCQ22940.1"/>
    </source>
</evidence>